<evidence type="ECO:0000313" key="4">
    <source>
        <dbReference type="Proteomes" id="UP001438008"/>
    </source>
</evidence>
<evidence type="ECO:0000256" key="2">
    <source>
        <dbReference type="SAM" id="Phobius"/>
    </source>
</evidence>
<evidence type="ECO:0008006" key="5">
    <source>
        <dbReference type="Google" id="ProtNLM"/>
    </source>
</evidence>
<keyword evidence="4" id="KW-1185">Reference proteome</keyword>
<comment type="caution">
    <text evidence="3">The sequence shown here is derived from an EMBL/GenBank/DDBJ whole genome shotgun (WGS) entry which is preliminary data.</text>
</comment>
<accession>A0ABV1FG64</accession>
<protein>
    <recommendedName>
        <fullName evidence="5">Pilus assembly protein</fullName>
    </recommendedName>
</protein>
<name>A0ABV1FG64_9FIRM</name>
<feature type="region of interest" description="Disordered" evidence="1">
    <location>
        <begin position="247"/>
        <end position="271"/>
    </location>
</feature>
<reference evidence="3 4" key="1">
    <citation type="submission" date="2024-03" db="EMBL/GenBank/DDBJ databases">
        <title>Human intestinal bacterial collection.</title>
        <authorList>
            <person name="Pauvert C."/>
            <person name="Hitch T.C.A."/>
            <person name="Clavel T."/>
        </authorList>
    </citation>
    <scope>NUCLEOTIDE SEQUENCE [LARGE SCALE GENOMIC DNA]</scope>
    <source>
        <strain evidence="3 4">CLA-AA-H132</strain>
    </source>
</reference>
<feature type="transmembrane region" description="Helical" evidence="2">
    <location>
        <begin position="20"/>
        <end position="43"/>
    </location>
</feature>
<keyword evidence="2" id="KW-1133">Transmembrane helix</keyword>
<feature type="compositionally biased region" description="Acidic residues" evidence="1">
    <location>
        <begin position="253"/>
        <end position="264"/>
    </location>
</feature>
<evidence type="ECO:0000256" key="1">
    <source>
        <dbReference type="SAM" id="MobiDB-lite"/>
    </source>
</evidence>
<proteinExistence type="predicted"/>
<dbReference type="EMBL" id="JBBMFE010000001">
    <property type="protein sequence ID" value="MEQ2470914.1"/>
    <property type="molecule type" value="Genomic_DNA"/>
</dbReference>
<dbReference type="Proteomes" id="UP001438008">
    <property type="component" value="Unassembled WGS sequence"/>
</dbReference>
<sequence>MQRKGMRELRKNSRQGVSLVIVLCVSAFFVAFAAAILYTAGLLTSQSTGRLKEERSYLLAQSFAEALDKELSDPDASFFEFVNRFLDGNQYAEDTPYSFMPEGTDLENLYAGSAKSLEGYGNLRVTLTKEINESESSVSLGGTIPATGAGNYGTTIAELERMTVRRYLVIVDVTSYYDDITYTYSTEYTREQKYALNFWQGEQKLVWDGKDWHAGTAVGPVYDPDPVQDIRYEYDASNVTECKFVENTYTDTETTDTEPPDPEGGDTNGTD</sequence>
<organism evidence="3 4">
    <name type="scientific">Laedolimicola intestinihominis</name>
    <dbReference type="NCBI Taxonomy" id="3133166"/>
    <lineage>
        <taxon>Bacteria</taxon>
        <taxon>Bacillati</taxon>
        <taxon>Bacillota</taxon>
        <taxon>Clostridia</taxon>
        <taxon>Lachnospirales</taxon>
        <taxon>Lachnospiraceae</taxon>
        <taxon>Laedolimicola</taxon>
    </lineage>
</organism>
<gene>
    <name evidence="3" type="ORF">WMO29_00125</name>
</gene>
<dbReference type="RefSeq" id="WP_349163251.1">
    <property type="nucleotide sequence ID" value="NZ_JBBMFE010000001.1"/>
</dbReference>
<evidence type="ECO:0000313" key="3">
    <source>
        <dbReference type="EMBL" id="MEQ2470914.1"/>
    </source>
</evidence>
<keyword evidence="2" id="KW-0472">Membrane</keyword>
<keyword evidence="2" id="KW-0812">Transmembrane</keyword>